<evidence type="ECO:0000256" key="1">
    <source>
        <dbReference type="ARBA" id="ARBA00005466"/>
    </source>
</evidence>
<keyword evidence="3" id="KW-0732">Signal</keyword>
<dbReference type="SUPFAM" id="SSF56176">
    <property type="entry name" value="FAD-binding/transporter-associated domain-like"/>
    <property type="match status" value="1"/>
</dbReference>
<dbReference type="GO" id="GO:0016491">
    <property type="term" value="F:oxidoreductase activity"/>
    <property type="evidence" value="ECO:0007669"/>
    <property type="project" value="UniProtKB-KW"/>
</dbReference>
<dbReference type="InterPro" id="IPR006094">
    <property type="entry name" value="Oxid_FAD_bind_N"/>
</dbReference>
<evidence type="ECO:0000313" key="5">
    <source>
        <dbReference type="EMBL" id="RGP78936.1"/>
    </source>
</evidence>
<dbReference type="EMBL" id="PXOG01000056">
    <property type="protein sequence ID" value="RGP78936.1"/>
    <property type="molecule type" value="Genomic_DNA"/>
</dbReference>
<feature type="chain" id="PRO_5017208674" description="FAD-binding PCMH-type domain-containing protein" evidence="3">
    <location>
        <begin position="25"/>
        <end position="640"/>
    </location>
</feature>
<dbReference type="InterPro" id="IPR012951">
    <property type="entry name" value="BBE"/>
</dbReference>
<evidence type="ECO:0000256" key="3">
    <source>
        <dbReference type="SAM" id="SignalP"/>
    </source>
</evidence>
<dbReference type="PANTHER" id="PTHR13878">
    <property type="entry name" value="GULONOLACTONE OXIDASE"/>
    <property type="match status" value="1"/>
</dbReference>
<comment type="caution">
    <text evidence="5">The sequence shown here is derived from an EMBL/GenBank/DDBJ whole genome shotgun (WGS) entry which is preliminary data.</text>
</comment>
<dbReference type="InterPro" id="IPR016166">
    <property type="entry name" value="FAD-bd_PCMH"/>
</dbReference>
<comment type="similarity">
    <text evidence="1">Belongs to the oxygen-dependent FAD-linked oxidoreductase family.</text>
</comment>
<dbReference type="PROSITE" id="PS51387">
    <property type="entry name" value="FAD_PCMH"/>
    <property type="match status" value="1"/>
</dbReference>
<dbReference type="InterPro" id="IPR036318">
    <property type="entry name" value="FAD-bd_PCMH-like_sf"/>
</dbReference>
<name>A0A395T379_9HYPO</name>
<dbReference type="InterPro" id="IPR050432">
    <property type="entry name" value="FAD-linked_Oxidoreductases_BP"/>
</dbReference>
<evidence type="ECO:0000256" key="2">
    <source>
        <dbReference type="ARBA" id="ARBA00023002"/>
    </source>
</evidence>
<gene>
    <name evidence="5" type="ORF">FLONG3_2841</name>
</gene>
<dbReference type="Gene3D" id="3.30.465.10">
    <property type="match status" value="1"/>
</dbReference>
<dbReference type="GO" id="GO:0071949">
    <property type="term" value="F:FAD binding"/>
    <property type="evidence" value="ECO:0007669"/>
    <property type="project" value="InterPro"/>
</dbReference>
<dbReference type="PANTHER" id="PTHR13878:SF91">
    <property type="entry name" value="FAD BINDING DOMAIN PROTEIN (AFU_ORTHOLOGUE AFUA_6G12070)-RELATED"/>
    <property type="match status" value="1"/>
</dbReference>
<dbReference type="InterPro" id="IPR016169">
    <property type="entry name" value="FAD-bd_PCMH_sub2"/>
</dbReference>
<accession>A0A395T379</accession>
<evidence type="ECO:0000313" key="6">
    <source>
        <dbReference type="Proteomes" id="UP000266234"/>
    </source>
</evidence>
<keyword evidence="6" id="KW-1185">Reference proteome</keyword>
<feature type="signal peptide" evidence="3">
    <location>
        <begin position="1"/>
        <end position="24"/>
    </location>
</feature>
<dbReference type="Pfam" id="PF08031">
    <property type="entry name" value="BBE"/>
    <property type="match status" value="1"/>
</dbReference>
<sequence length="640" mass="69468">MQITARNLVSLLAVLASRLELVNAAVSDEIGEAVKGDYLAEEKFQLTDSSVSDLNDLDSKHASLFFPEHESNERKSVLQARERCKTFPGDALWPNDAVWKLLNLITGGALIKSVPIGASCYDDFGVYSKARCDHVIDQWSNSSLHIPDPTSVMWPLYQGLTCMPSDNPNGNCTLGGYPSYVVDVHNVAHVQLAVNLARSLNLRLVIKNTGHDFNGRSAGAGALSLWMQRFKSIQYLKDYKAKSYSGPALKVAAGVISSELYEAADKYGVTVVGGEGMSVGYAGGYLAGGGHSPLSPIYGLGADQVLSIQVVTADGRFITASEDQNTDLFWALRGGGGSTFGVVTSYTVKAFPKLKAAVMSFAFGTSETVSKETFWKAIRAYWERFPTFNKAGNYEYWGIFPGQGDSLSFAMFPWFAPNHTLAELKSLTAPLFKVWKDFGIEPEVKASEHDSFLGAWSAGFPREVVGGANAKTAGRLFPSKNFEDPAKFNKTFAALKSVSDKGGSVIGFGITGGPGPHPDNAVNPAWRDAAMWAISAISFPEGSPWDVISEKSKTLTNEWMKPWRDVTPGGGAYASEADVTEPNFQQSFYGAAKYERLLRIKDEVDPKGLFYALQGVGSERWYVTGQVDGVPTQNGRLCRV</sequence>
<organism evidence="5 6">
    <name type="scientific">Fusarium longipes</name>
    <dbReference type="NCBI Taxonomy" id="694270"/>
    <lineage>
        <taxon>Eukaryota</taxon>
        <taxon>Fungi</taxon>
        <taxon>Dikarya</taxon>
        <taxon>Ascomycota</taxon>
        <taxon>Pezizomycotina</taxon>
        <taxon>Sordariomycetes</taxon>
        <taxon>Hypocreomycetidae</taxon>
        <taxon>Hypocreales</taxon>
        <taxon>Nectriaceae</taxon>
        <taxon>Fusarium</taxon>
    </lineage>
</organism>
<dbReference type="OrthoDB" id="9983560at2759"/>
<protein>
    <recommendedName>
        <fullName evidence="4">FAD-binding PCMH-type domain-containing protein</fullName>
    </recommendedName>
</protein>
<dbReference type="AlphaFoldDB" id="A0A395T379"/>
<keyword evidence="2" id="KW-0560">Oxidoreductase</keyword>
<evidence type="ECO:0000259" key="4">
    <source>
        <dbReference type="PROSITE" id="PS51387"/>
    </source>
</evidence>
<reference evidence="5 6" key="1">
    <citation type="journal article" date="2018" name="PLoS Pathog.">
        <title>Evolution of structural diversity of trichothecenes, a family of toxins produced by plant pathogenic and entomopathogenic fungi.</title>
        <authorList>
            <person name="Proctor R.H."/>
            <person name="McCormick S.P."/>
            <person name="Kim H.S."/>
            <person name="Cardoza R.E."/>
            <person name="Stanley A.M."/>
            <person name="Lindo L."/>
            <person name="Kelly A."/>
            <person name="Brown D.W."/>
            <person name="Lee T."/>
            <person name="Vaughan M.M."/>
            <person name="Alexander N.J."/>
            <person name="Busman M."/>
            <person name="Gutierrez S."/>
        </authorList>
    </citation>
    <scope>NUCLEOTIDE SEQUENCE [LARGE SCALE GENOMIC DNA]</scope>
    <source>
        <strain evidence="5 6">NRRL 20695</strain>
    </source>
</reference>
<proteinExistence type="inferred from homology"/>
<feature type="domain" description="FAD-binding PCMH-type" evidence="4">
    <location>
        <begin position="174"/>
        <end position="353"/>
    </location>
</feature>
<dbReference type="Pfam" id="PF01565">
    <property type="entry name" value="FAD_binding_4"/>
    <property type="match status" value="1"/>
</dbReference>
<dbReference type="Proteomes" id="UP000266234">
    <property type="component" value="Unassembled WGS sequence"/>
</dbReference>
<dbReference type="STRING" id="694270.A0A395T379"/>